<dbReference type="Proteomes" id="UP001152300">
    <property type="component" value="Unassembled WGS sequence"/>
</dbReference>
<dbReference type="EMBL" id="JAPEIS010000003">
    <property type="protein sequence ID" value="KAJ8067882.1"/>
    <property type="molecule type" value="Genomic_DNA"/>
</dbReference>
<dbReference type="OrthoDB" id="3508764at2759"/>
<sequence length="69" mass="8187">MTRRRETKKAPPDEQTIHDERLASMLDMTFDQQAAFLWKMHGNDLRMGNAKPKPKARKFRVDFNLPLPY</sequence>
<name>A0A9X0AS01_9HELO</name>
<organism evidence="1 2">
    <name type="scientific">Sclerotinia nivalis</name>
    <dbReference type="NCBI Taxonomy" id="352851"/>
    <lineage>
        <taxon>Eukaryota</taxon>
        <taxon>Fungi</taxon>
        <taxon>Dikarya</taxon>
        <taxon>Ascomycota</taxon>
        <taxon>Pezizomycotina</taxon>
        <taxon>Leotiomycetes</taxon>
        <taxon>Helotiales</taxon>
        <taxon>Sclerotiniaceae</taxon>
        <taxon>Sclerotinia</taxon>
    </lineage>
</organism>
<proteinExistence type="predicted"/>
<accession>A0A9X0AS01</accession>
<evidence type="ECO:0000313" key="2">
    <source>
        <dbReference type="Proteomes" id="UP001152300"/>
    </source>
</evidence>
<dbReference type="AlphaFoldDB" id="A0A9X0AS01"/>
<evidence type="ECO:0000313" key="1">
    <source>
        <dbReference type="EMBL" id="KAJ8067882.1"/>
    </source>
</evidence>
<comment type="caution">
    <text evidence="1">The sequence shown here is derived from an EMBL/GenBank/DDBJ whole genome shotgun (WGS) entry which is preliminary data.</text>
</comment>
<keyword evidence="2" id="KW-1185">Reference proteome</keyword>
<reference evidence="1" key="1">
    <citation type="submission" date="2022-11" db="EMBL/GenBank/DDBJ databases">
        <title>Genome Resource of Sclerotinia nivalis Strain SnTB1, a Plant Pathogen Isolated from American Ginseng.</title>
        <authorList>
            <person name="Fan S."/>
        </authorList>
    </citation>
    <scope>NUCLEOTIDE SEQUENCE</scope>
    <source>
        <strain evidence="1">SnTB1</strain>
    </source>
</reference>
<protein>
    <submittedName>
        <fullName evidence="1">Uncharacterized protein</fullName>
    </submittedName>
</protein>
<gene>
    <name evidence="1" type="ORF">OCU04_003468</name>
</gene>